<feature type="non-terminal residue" evidence="3">
    <location>
        <position position="1"/>
    </location>
</feature>
<evidence type="ECO:0000313" key="3">
    <source>
        <dbReference type="EMBL" id="KAK7861085.1"/>
    </source>
</evidence>
<feature type="compositionally biased region" description="Low complexity" evidence="2">
    <location>
        <begin position="21"/>
        <end position="40"/>
    </location>
</feature>
<reference evidence="3" key="1">
    <citation type="submission" date="2017-12" db="EMBL/GenBank/DDBJ databases">
        <authorList>
            <person name="Barbosa P."/>
            <person name="Usie A."/>
            <person name="Ramos A.M."/>
        </authorList>
    </citation>
    <scope>NUCLEOTIDE SEQUENCE</scope>
    <source>
        <strain evidence="3">HL8</strain>
        <tissue evidence="3">Leaves</tissue>
    </source>
</reference>
<comment type="caution">
    <text evidence="3">The sequence shown here is derived from an EMBL/GenBank/DDBJ whole genome shotgun (WGS) entry which is preliminary data.</text>
</comment>
<name>A0AAW0MBL7_QUESU</name>
<reference evidence="3" key="3">
    <citation type="submission" date="2023-07" db="EMBL/GenBank/DDBJ databases">
        <title>An improved reference 1 genome and first organelle genomes of Quercus suber.</title>
        <authorList>
            <consortium name="Genosuber Consortium"/>
            <person name="Usie A."/>
            <person name="Serra O."/>
            <person name="Barros P."/>
        </authorList>
    </citation>
    <scope>NUCLEOTIDE SEQUENCE</scope>
    <source>
        <strain evidence="3">HL8</strain>
        <tissue evidence="3">Leaves</tissue>
    </source>
</reference>
<evidence type="ECO:0000256" key="2">
    <source>
        <dbReference type="SAM" id="MobiDB-lite"/>
    </source>
</evidence>
<gene>
    <name evidence="3" type="ORF">CFP56_024288</name>
</gene>
<protein>
    <submittedName>
        <fullName evidence="3">Uncharacterized protein</fullName>
    </submittedName>
</protein>
<reference evidence="3" key="2">
    <citation type="journal article" date="2018" name="Sci. Data">
        <title>The draft genome sequence of cork oak.</title>
        <authorList>
            <person name="Ramos A.M."/>
            <person name="Usie A."/>
            <person name="Barbosa P."/>
            <person name="Barros P.M."/>
            <person name="Capote T."/>
            <person name="Chaves I."/>
            <person name="Simoes F."/>
            <person name="Abreu I."/>
            <person name="Carrasquinho I."/>
            <person name="Faro C."/>
            <person name="Guimaraes J.B."/>
            <person name="Mendonca D."/>
            <person name="Nobrega F."/>
            <person name="Rodrigues L."/>
            <person name="Saibo N.J.M."/>
            <person name="Varela M.C."/>
            <person name="Egas C."/>
            <person name="Matos J."/>
            <person name="Miguel C.M."/>
            <person name="Oliveira M.M."/>
            <person name="Ricardo C.P."/>
            <person name="Goncalves S."/>
        </authorList>
    </citation>
    <scope>NUCLEOTIDE SEQUENCE [LARGE SCALE GENOMIC DNA]</scope>
    <source>
        <strain evidence="3">HL8</strain>
    </source>
</reference>
<keyword evidence="1" id="KW-0175">Coiled coil</keyword>
<organism evidence="3">
    <name type="scientific">Quercus suber</name>
    <name type="common">Cork oak</name>
    <dbReference type="NCBI Taxonomy" id="58331"/>
    <lineage>
        <taxon>Eukaryota</taxon>
        <taxon>Viridiplantae</taxon>
        <taxon>Streptophyta</taxon>
        <taxon>Embryophyta</taxon>
        <taxon>Tracheophyta</taxon>
        <taxon>Spermatophyta</taxon>
        <taxon>Magnoliopsida</taxon>
        <taxon>eudicotyledons</taxon>
        <taxon>Gunneridae</taxon>
        <taxon>Pentapetalae</taxon>
        <taxon>rosids</taxon>
        <taxon>fabids</taxon>
        <taxon>Fagales</taxon>
        <taxon>Fagaceae</taxon>
        <taxon>Quercus</taxon>
    </lineage>
</organism>
<proteinExistence type="predicted"/>
<dbReference type="PANTHER" id="PTHR34190:SF4">
    <property type="entry name" value="EXPRESSED PROTEIN"/>
    <property type="match status" value="1"/>
</dbReference>
<feature type="coiled-coil region" evidence="1">
    <location>
        <begin position="62"/>
        <end position="96"/>
    </location>
</feature>
<evidence type="ECO:0000256" key="1">
    <source>
        <dbReference type="SAM" id="Coils"/>
    </source>
</evidence>
<accession>A0AAW0MBL7</accession>
<sequence>HLSITWHQLRHLEEIRGCNKSPKSSCASTTSSQMSSSLDFSPRSLEKRCRPINHVKIEAEVKGTLIERLDHAEERVLKLEEQLEAERKIKEKNEKKTHTKKGLKQFVQQCLRHLEEIRGCNRSSKSFCASTISSGTITSDGHMSSLDFPQWSLEKHCCPINYVKIEAELEEQLGAERKIKEKNEKKTHKKKGLKQFVQQYVKKQGYHKAKTHSVN</sequence>
<dbReference type="AlphaFoldDB" id="A0AAW0MBL7"/>
<feature type="region of interest" description="Disordered" evidence="2">
    <location>
        <begin position="18"/>
        <end position="40"/>
    </location>
</feature>
<dbReference type="PANTHER" id="PTHR34190">
    <property type="entry name" value="EXPRESSED PROTEIN"/>
    <property type="match status" value="1"/>
</dbReference>
<dbReference type="EMBL" id="PKMF04000003">
    <property type="protein sequence ID" value="KAK7861085.1"/>
    <property type="molecule type" value="Genomic_DNA"/>
</dbReference>